<keyword evidence="8 17" id="KW-0812">Transmembrane</keyword>
<evidence type="ECO:0000256" key="15">
    <source>
        <dbReference type="RuleBase" id="RU003750"/>
    </source>
</evidence>
<keyword evidence="12" id="KW-0594">Phospholipid biosynthesis</keyword>
<proteinExistence type="inferred from homology"/>
<organism evidence="18 19">
    <name type="scientific">Marinospirillum insulare</name>
    <dbReference type="NCBI Taxonomy" id="217169"/>
    <lineage>
        <taxon>Bacteria</taxon>
        <taxon>Pseudomonadati</taxon>
        <taxon>Pseudomonadota</taxon>
        <taxon>Gammaproteobacteria</taxon>
        <taxon>Oceanospirillales</taxon>
        <taxon>Oceanospirillaceae</taxon>
        <taxon>Marinospirillum</taxon>
    </lineage>
</organism>
<keyword evidence="10" id="KW-0443">Lipid metabolism</keyword>
<feature type="transmembrane region" description="Helical" evidence="17">
    <location>
        <begin position="216"/>
        <end position="240"/>
    </location>
</feature>
<dbReference type="InterPro" id="IPR050324">
    <property type="entry name" value="CDP-alcohol_PTase-I"/>
</dbReference>
<dbReference type="Proteomes" id="UP001156682">
    <property type="component" value="Unassembled WGS sequence"/>
</dbReference>
<dbReference type="RefSeq" id="WP_027851845.1">
    <property type="nucleotide sequence ID" value="NZ_BSOR01000024.1"/>
</dbReference>
<evidence type="ECO:0000256" key="17">
    <source>
        <dbReference type="SAM" id="Phobius"/>
    </source>
</evidence>
<evidence type="ECO:0000256" key="4">
    <source>
        <dbReference type="ARBA" id="ARBA00013174"/>
    </source>
</evidence>
<dbReference type="InterPro" id="IPR004533">
    <property type="entry name" value="CDP-diaglyc--ser_O-PTrfase"/>
</dbReference>
<dbReference type="InterPro" id="IPR043130">
    <property type="entry name" value="CDP-OH_PTrfase_TM_dom"/>
</dbReference>
<gene>
    <name evidence="18" type="primary">pssA</name>
    <name evidence="18" type="ORF">GCM10007878_14090</name>
</gene>
<keyword evidence="19" id="KW-1185">Reference proteome</keyword>
<feature type="transmembrane region" description="Helical" evidence="17">
    <location>
        <begin position="159"/>
        <end position="176"/>
    </location>
</feature>
<dbReference type="PANTHER" id="PTHR14269:SF61">
    <property type="entry name" value="CDP-DIACYLGLYCEROL--SERINE O-PHOSPHATIDYLTRANSFERASE"/>
    <property type="match status" value="1"/>
</dbReference>
<feature type="transmembrane region" description="Helical" evidence="17">
    <location>
        <begin position="70"/>
        <end position="91"/>
    </location>
</feature>
<evidence type="ECO:0000256" key="14">
    <source>
        <dbReference type="ARBA" id="ARBA00032361"/>
    </source>
</evidence>
<evidence type="ECO:0000313" key="18">
    <source>
        <dbReference type="EMBL" id="GLR63971.1"/>
    </source>
</evidence>
<evidence type="ECO:0000256" key="6">
    <source>
        <dbReference type="ARBA" id="ARBA00022516"/>
    </source>
</evidence>
<evidence type="ECO:0000256" key="2">
    <source>
        <dbReference type="ARBA" id="ARBA00004127"/>
    </source>
</evidence>
<evidence type="ECO:0000256" key="7">
    <source>
        <dbReference type="ARBA" id="ARBA00022679"/>
    </source>
</evidence>
<evidence type="ECO:0000256" key="5">
    <source>
        <dbReference type="ARBA" id="ARBA00017171"/>
    </source>
</evidence>
<feature type="transmembrane region" description="Helical" evidence="17">
    <location>
        <begin position="188"/>
        <end position="210"/>
    </location>
</feature>
<evidence type="ECO:0000256" key="3">
    <source>
        <dbReference type="ARBA" id="ARBA00010441"/>
    </source>
</evidence>
<dbReference type="PANTHER" id="PTHR14269">
    <property type="entry name" value="CDP-DIACYLGLYCEROL--GLYCEROL-3-PHOSPHATE 3-PHOSPHATIDYLTRANSFERASE-RELATED"/>
    <property type="match status" value="1"/>
</dbReference>
<evidence type="ECO:0000256" key="11">
    <source>
        <dbReference type="ARBA" id="ARBA00023136"/>
    </source>
</evidence>
<comment type="subcellular location">
    <subcellularLocation>
        <location evidence="2">Endomembrane system</location>
        <topology evidence="2">Multi-pass membrane protein</topology>
    </subcellularLocation>
</comment>
<keyword evidence="7 15" id="KW-0808">Transferase</keyword>
<keyword evidence="13" id="KW-1208">Phospholipid metabolism</keyword>
<feature type="transmembrane region" description="Helical" evidence="17">
    <location>
        <begin position="275"/>
        <end position="292"/>
    </location>
</feature>
<feature type="transmembrane region" description="Helical" evidence="17">
    <location>
        <begin position="134"/>
        <end position="153"/>
    </location>
</feature>
<feature type="compositionally biased region" description="Acidic residues" evidence="16">
    <location>
        <begin position="1"/>
        <end position="22"/>
    </location>
</feature>
<name>A0ABQ5ZWX6_9GAMM</name>
<dbReference type="EMBL" id="BSOR01000024">
    <property type="protein sequence ID" value="GLR63971.1"/>
    <property type="molecule type" value="Genomic_DNA"/>
</dbReference>
<evidence type="ECO:0000256" key="8">
    <source>
        <dbReference type="ARBA" id="ARBA00022692"/>
    </source>
</evidence>
<dbReference type="InterPro" id="IPR000462">
    <property type="entry name" value="CDP-OH_P_trans"/>
</dbReference>
<dbReference type="Pfam" id="PF01066">
    <property type="entry name" value="CDP-OH_P_transf"/>
    <property type="match status" value="1"/>
</dbReference>
<keyword evidence="11 17" id="KW-0472">Membrane</keyword>
<protein>
    <recommendedName>
        <fullName evidence="5">CDP-diacylglycerol--serine O-phosphatidyltransferase</fullName>
        <ecNumber evidence="4">2.7.8.8</ecNumber>
    </recommendedName>
    <alternativeName>
        <fullName evidence="14">Phosphatidylserine synthase</fullName>
    </alternativeName>
</protein>
<evidence type="ECO:0000256" key="9">
    <source>
        <dbReference type="ARBA" id="ARBA00022989"/>
    </source>
</evidence>
<dbReference type="InterPro" id="IPR048254">
    <property type="entry name" value="CDP_ALCOHOL_P_TRANSF_CS"/>
</dbReference>
<feature type="transmembrane region" description="Helical" evidence="17">
    <location>
        <begin position="97"/>
        <end position="113"/>
    </location>
</feature>
<dbReference type="EC" id="2.7.8.8" evidence="4"/>
<feature type="region of interest" description="Disordered" evidence="16">
    <location>
        <begin position="1"/>
        <end position="35"/>
    </location>
</feature>
<evidence type="ECO:0000256" key="16">
    <source>
        <dbReference type="SAM" id="MobiDB-lite"/>
    </source>
</evidence>
<comment type="similarity">
    <text evidence="3 15">Belongs to the CDP-alcohol phosphatidyltransferase class-I family.</text>
</comment>
<reference evidence="19" key="1">
    <citation type="journal article" date="2019" name="Int. J. Syst. Evol. Microbiol.">
        <title>The Global Catalogue of Microorganisms (GCM) 10K type strain sequencing project: providing services to taxonomists for standard genome sequencing and annotation.</title>
        <authorList>
            <consortium name="The Broad Institute Genomics Platform"/>
            <consortium name="The Broad Institute Genome Sequencing Center for Infectious Disease"/>
            <person name="Wu L."/>
            <person name="Ma J."/>
        </authorList>
    </citation>
    <scope>NUCLEOTIDE SEQUENCE [LARGE SCALE GENOMIC DNA]</scope>
    <source>
        <strain evidence="19">NBRC 100033</strain>
    </source>
</reference>
<comment type="catalytic activity">
    <reaction evidence="1">
        <text>a CDP-1,2-diacyl-sn-glycerol + L-serine = a 1,2-diacyl-sn-glycero-3-phospho-L-serine + CMP + H(+)</text>
        <dbReference type="Rhea" id="RHEA:16913"/>
        <dbReference type="ChEBI" id="CHEBI:15378"/>
        <dbReference type="ChEBI" id="CHEBI:33384"/>
        <dbReference type="ChEBI" id="CHEBI:57262"/>
        <dbReference type="ChEBI" id="CHEBI:58332"/>
        <dbReference type="ChEBI" id="CHEBI:60377"/>
        <dbReference type="EC" id="2.7.8.8"/>
    </reaction>
</comment>
<evidence type="ECO:0000256" key="10">
    <source>
        <dbReference type="ARBA" id="ARBA00023098"/>
    </source>
</evidence>
<dbReference type="Gene3D" id="1.20.120.1760">
    <property type="match status" value="1"/>
</dbReference>
<keyword evidence="9 17" id="KW-1133">Transmembrane helix</keyword>
<keyword evidence="6" id="KW-0444">Lipid biosynthesis</keyword>
<evidence type="ECO:0000256" key="12">
    <source>
        <dbReference type="ARBA" id="ARBA00023209"/>
    </source>
</evidence>
<evidence type="ECO:0000256" key="13">
    <source>
        <dbReference type="ARBA" id="ARBA00023264"/>
    </source>
</evidence>
<evidence type="ECO:0000313" key="19">
    <source>
        <dbReference type="Proteomes" id="UP001156682"/>
    </source>
</evidence>
<dbReference type="NCBIfam" id="TIGR00473">
    <property type="entry name" value="pssA"/>
    <property type="match status" value="1"/>
</dbReference>
<comment type="caution">
    <text evidence="18">The sequence shown here is derived from an EMBL/GenBank/DDBJ whole genome shotgun (WGS) entry which is preliminary data.</text>
</comment>
<dbReference type="PROSITE" id="PS00379">
    <property type="entry name" value="CDP_ALCOHOL_P_TRANSF"/>
    <property type="match status" value="1"/>
</dbReference>
<feature type="transmembrane region" description="Helical" evidence="17">
    <location>
        <begin position="252"/>
        <end position="269"/>
    </location>
</feature>
<evidence type="ECO:0000256" key="1">
    <source>
        <dbReference type="ARBA" id="ARBA00000287"/>
    </source>
</evidence>
<accession>A0ABQ5ZWX6</accession>
<sequence>MSLEKTEEEALALNESSEEVASEETPVNATEDQKIEDDFSRRAHRLVDEVIEEVVEEKEVNGKKEKHRGIYLLPNLFTTGALFSGFYAIVAGMNNDFSAAAIAIFIAMILDGLDGRVARMTGTESAFGAEYDSLADMVSFGVAPALVAFSWMLKDLGQTGWVVAFVFVAGAALRLARFNVHVGSADKNWFTGLPSPAAASVVAALVWVLHEISFDVFWPQVLVAFVIAAVGLLMVSNVRYYSFKGIDLKNRVPFVVLLAVVLLLAVVAIDPAVMLLILFVGYAASGPLYSVFGKQQKREETNKM</sequence>